<comment type="catalytic activity">
    <reaction evidence="4 7">
        <text>uridine(38/39/40) in tRNA = pseudouridine(38/39/40) in tRNA</text>
        <dbReference type="Rhea" id="RHEA:22376"/>
        <dbReference type="Rhea" id="RHEA-COMP:10085"/>
        <dbReference type="Rhea" id="RHEA-COMP:10087"/>
        <dbReference type="ChEBI" id="CHEBI:65314"/>
        <dbReference type="ChEBI" id="CHEBI:65315"/>
        <dbReference type="EC" id="5.4.99.12"/>
    </reaction>
</comment>
<protein>
    <recommendedName>
        <fullName evidence="4">tRNA pseudouridine synthase A</fullName>
        <ecNumber evidence="4">5.4.99.12</ecNumber>
    </recommendedName>
    <alternativeName>
        <fullName evidence="4">tRNA pseudouridine(38-40) synthase</fullName>
    </alternativeName>
    <alternativeName>
        <fullName evidence="4">tRNA pseudouridylate synthase I</fullName>
    </alternativeName>
    <alternativeName>
        <fullName evidence="4">tRNA-uridine isomerase I</fullName>
    </alternativeName>
</protein>
<feature type="domain" description="Pseudouridine synthase I TruA alpha/beta" evidence="8">
    <location>
        <begin position="146"/>
        <end position="246"/>
    </location>
</feature>
<evidence type="ECO:0000256" key="6">
    <source>
        <dbReference type="PIRSR" id="PIRSR001430-2"/>
    </source>
</evidence>
<evidence type="ECO:0000256" key="3">
    <source>
        <dbReference type="ARBA" id="ARBA00023235"/>
    </source>
</evidence>
<evidence type="ECO:0000256" key="1">
    <source>
        <dbReference type="ARBA" id="ARBA00009375"/>
    </source>
</evidence>
<evidence type="ECO:0000256" key="2">
    <source>
        <dbReference type="ARBA" id="ARBA00022694"/>
    </source>
</evidence>
<dbReference type="AlphaFoldDB" id="A0A1M6KU28"/>
<dbReference type="HAMAP" id="MF_00171">
    <property type="entry name" value="TruA"/>
    <property type="match status" value="1"/>
</dbReference>
<dbReference type="GO" id="GO:0160147">
    <property type="term" value="F:tRNA pseudouridine(38-40) synthase activity"/>
    <property type="evidence" value="ECO:0007669"/>
    <property type="project" value="UniProtKB-EC"/>
</dbReference>
<dbReference type="PANTHER" id="PTHR11142:SF22">
    <property type="entry name" value="TRNA PSEUDOURIDINE SYNTHASE A 2"/>
    <property type="match status" value="1"/>
</dbReference>
<feature type="binding site" evidence="4 6">
    <location>
        <position position="112"/>
    </location>
    <ligand>
        <name>substrate</name>
    </ligand>
</feature>
<evidence type="ECO:0000256" key="5">
    <source>
        <dbReference type="PIRSR" id="PIRSR001430-1"/>
    </source>
</evidence>
<gene>
    <name evidence="4" type="primary">truA</name>
    <name evidence="9" type="ORF">SAMN02745751_02985</name>
</gene>
<sequence length="246" mass="28628">MKFRYKMEIAYDGTRYQGWQRLGNTDMTIQGKIEGVLSRYLERNMEIDGSGRTDAGVHALCQTASFETCEKVDREEMLKCFQKYLPEDIQIRNILLESSDFHGRYSVKSKAYRYVINNNGFNDIFNRKYQWHITRKLDVEKMRKVAEVFSGSHDFTAFTTVKSKKKSMVRNVKSLDISEEKGILYIRIEADGFLHNMVRKIVGVLVEAGLGNMTFEEVRRILEEKDRAAIPYMAPAHGLFLESVEY</sequence>
<keyword evidence="2 4" id="KW-0819">tRNA processing</keyword>
<dbReference type="STRING" id="1121476.SAMN02745751_02985"/>
<dbReference type="CDD" id="cd02570">
    <property type="entry name" value="PseudoU_synth_EcTruA"/>
    <property type="match status" value="1"/>
</dbReference>
<reference evidence="9 10" key="1">
    <citation type="submission" date="2016-11" db="EMBL/GenBank/DDBJ databases">
        <authorList>
            <person name="Jaros S."/>
            <person name="Januszkiewicz K."/>
            <person name="Wedrychowicz H."/>
        </authorList>
    </citation>
    <scope>NUCLEOTIDE SEQUENCE [LARGE SCALE GENOMIC DNA]</scope>
    <source>
        <strain evidence="9 10">DSM 17477</strain>
    </source>
</reference>
<organism evidence="9 10">
    <name type="scientific">Dethiosulfatibacter aminovorans DSM 17477</name>
    <dbReference type="NCBI Taxonomy" id="1121476"/>
    <lineage>
        <taxon>Bacteria</taxon>
        <taxon>Bacillati</taxon>
        <taxon>Bacillota</taxon>
        <taxon>Tissierellia</taxon>
        <taxon>Dethiosulfatibacter</taxon>
    </lineage>
</organism>
<comment type="subunit">
    <text evidence="4">Homodimer.</text>
</comment>
<keyword evidence="10" id="KW-1185">Reference proteome</keyword>
<feature type="active site" description="Nucleophile" evidence="4 5">
    <location>
        <position position="54"/>
    </location>
</feature>
<feature type="domain" description="Pseudouridine synthase I TruA alpha/beta" evidence="8">
    <location>
        <begin position="10"/>
        <end position="105"/>
    </location>
</feature>
<accession>A0A1M6KU28</accession>
<comment type="function">
    <text evidence="4">Formation of pseudouridine at positions 38, 39 and 40 in the anticodon stem and loop of transfer RNAs.</text>
</comment>
<proteinExistence type="inferred from homology"/>
<dbReference type="InterPro" id="IPR001406">
    <property type="entry name" value="PsdUridine_synth_TruA"/>
</dbReference>
<dbReference type="OrthoDB" id="9811823at2"/>
<keyword evidence="3 4" id="KW-0413">Isomerase</keyword>
<dbReference type="NCBIfam" id="TIGR00071">
    <property type="entry name" value="hisT_truA"/>
    <property type="match status" value="1"/>
</dbReference>
<dbReference type="PIRSF" id="PIRSF001430">
    <property type="entry name" value="tRNA_psdUrid_synth"/>
    <property type="match status" value="1"/>
</dbReference>
<dbReference type="Proteomes" id="UP000184052">
    <property type="component" value="Unassembled WGS sequence"/>
</dbReference>
<dbReference type="EMBL" id="FQZL01000028">
    <property type="protein sequence ID" value="SHJ62477.1"/>
    <property type="molecule type" value="Genomic_DNA"/>
</dbReference>
<comment type="similarity">
    <text evidence="1 4 7">Belongs to the tRNA pseudouridine synthase TruA family.</text>
</comment>
<evidence type="ECO:0000313" key="10">
    <source>
        <dbReference type="Proteomes" id="UP000184052"/>
    </source>
</evidence>
<evidence type="ECO:0000256" key="7">
    <source>
        <dbReference type="RuleBase" id="RU003792"/>
    </source>
</evidence>
<dbReference type="GO" id="GO:0031119">
    <property type="term" value="P:tRNA pseudouridine synthesis"/>
    <property type="evidence" value="ECO:0007669"/>
    <property type="project" value="UniProtKB-UniRule"/>
</dbReference>
<dbReference type="Gene3D" id="3.30.70.660">
    <property type="entry name" value="Pseudouridine synthase I, catalytic domain, C-terminal subdomain"/>
    <property type="match status" value="1"/>
</dbReference>
<dbReference type="InterPro" id="IPR020095">
    <property type="entry name" value="PsdUridine_synth_TruA_C"/>
</dbReference>
<dbReference type="PANTHER" id="PTHR11142">
    <property type="entry name" value="PSEUDOURIDYLATE SYNTHASE"/>
    <property type="match status" value="1"/>
</dbReference>
<dbReference type="InterPro" id="IPR020094">
    <property type="entry name" value="TruA/RsuA/RluB/E/F_N"/>
</dbReference>
<evidence type="ECO:0000259" key="8">
    <source>
        <dbReference type="Pfam" id="PF01416"/>
    </source>
</evidence>
<dbReference type="GO" id="GO:0003723">
    <property type="term" value="F:RNA binding"/>
    <property type="evidence" value="ECO:0007669"/>
    <property type="project" value="InterPro"/>
</dbReference>
<dbReference type="InterPro" id="IPR020097">
    <property type="entry name" value="PsdUridine_synth_TruA_a/b_dom"/>
</dbReference>
<name>A0A1M6KU28_9FIRM</name>
<comment type="caution">
    <text evidence="4">Lacks conserved residue(s) required for the propagation of feature annotation.</text>
</comment>
<dbReference type="Pfam" id="PF01416">
    <property type="entry name" value="PseudoU_synth_1"/>
    <property type="match status" value="2"/>
</dbReference>
<evidence type="ECO:0000313" key="9">
    <source>
        <dbReference type="EMBL" id="SHJ62477.1"/>
    </source>
</evidence>
<dbReference type="SUPFAM" id="SSF55120">
    <property type="entry name" value="Pseudouridine synthase"/>
    <property type="match status" value="1"/>
</dbReference>
<dbReference type="EC" id="5.4.99.12" evidence="4"/>
<evidence type="ECO:0000256" key="4">
    <source>
        <dbReference type="HAMAP-Rule" id="MF_00171"/>
    </source>
</evidence>
<dbReference type="InterPro" id="IPR020103">
    <property type="entry name" value="PsdUridine_synth_cat_dom_sf"/>
</dbReference>
<dbReference type="Gene3D" id="3.30.70.580">
    <property type="entry name" value="Pseudouridine synthase I, catalytic domain, N-terminal subdomain"/>
    <property type="match status" value="1"/>
</dbReference>
<dbReference type="RefSeq" id="WP_073050368.1">
    <property type="nucleotide sequence ID" value="NZ_FQZL01000028.1"/>
</dbReference>